<dbReference type="OMA" id="PQVAMES"/>
<protein>
    <submittedName>
        <fullName evidence="1">Uncharacterized protein</fullName>
    </submittedName>
</protein>
<dbReference type="PANTHER" id="PTHR31968">
    <property type="entry name" value="SERINE/ARGININE-RELATED PROTEIN 53"/>
    <property type="match status" value="1"/>
</dbReference>
<dbReference type="GO" id="GO:0005737">
    <property type="term" value="C:cytoplasm"/>
    <property type="evidence" value="ECO:0007669"/>
    <property type="project" value="TreeGrafter"/>
</dbReference>
<dbReference type="GO" id="GO:0000380">
    <property type="term" value="P:alternative mRNA splicing, via spliceosome"/>
    <property type="evidence" value="ECO:0007669"/>
    <property type="project" value="InterPro"/>
</dbReference>
<keyword evidence="2" id="KW-1185">Reference proteome</keyword>
<dbReference type="InterPro" id="IPR034604">
    <property type="entry name" value="SRRP53"/>
</dbReference>
<dbReference type="GO" id="GO:0005634">
    <property type="term" value="C:nucleus"/>
    <property type="evidence" value="ECO:0007669"/>
    <property type="project" value="TreeGrafter"/>
</dbReference>
<dbReference type="Proteomes" id="UP000288216">
    <property type="component" value="Unassembled WGS sequence"/>
</dbReference>
<evidence type="ECO:0000313" key="1">
    <source>
        <dbReference type="EMBL" id="GCB68967.1"/>
    </source>
</evidence>
<reference evidence="1 2" key="1">
    <citation type="journal article" date="2018" name="Nat. Ecol. Evol.">
        <title>Shark genomes provide insights into elasmobranch evolution and the origin of vertebrates.</title>
        <authorList>
            <person name="Hara Y"/>
            <person name="Yamaguchi K"/>
            <person name="Onimaru K"/>
            <person name="Kadota M"/>
            <person name="Koyanagi M"/>
            <person name="Keeley SD"/>
            <person name="Tatsumi K"/>
            <person name="Tanaka K"/>
            <person name="Motone F"/>
            <person name="Kageyama Y"/>
            <person name="Nozu R"/>
            <person name="Adachi N"/>
            <person name="Nishimura O"/>
            <person name="Nakagawa R"/>
            <person name="Tanegashima C"/>
            <person name="Kiyatake I"/>
            <person name="Matsumoto R"/>
            <person name="Murakumo K"/>
            <person name="Nishida K"/>
            <person name="Terakita A"/>
            <person name="Kuratani S"/>
            <person name="Sato K"/>
            <person name="Hyodo S Kuraku.S."/>
        </authorList>
    </citation>
    <scope>NUCLEOTIDE SEQUENCE [LARGE SCALE GENOMIC DNA]</scope>
</reference>
<dbReference type="PANTHER" id="PTHR31968:SF4">
    <property type="entry name" value="SERINE_ARGININE-RELATED PROTEIN 53"/>
    <property type="match status" value="1"/>
</dbReference>
<dbReference type="EMBL" id="BFAA01004527">
    <property type="protein sequence ID" value="GCB68967.1"/>
    <property type="molecule type" value="Genomic_DNA"/>
</dbReference>
<organism evidence="1 2">
    <name type="scientific">Scyliorhinus torazame</name>
    <name type="common">Cloudy catshark</name>
    <name type="synonym">Catulus torazame</name>
    <dbReference type="NCBI Taxonomy" id="75743"/>
    <lineage>
        <taxon>Eukaryota</taxon>
        <taxon>Metazoa</taxon>
        <taxon>Chordata</taxon>
        <taxon>Craniata</taxon>
        <taxon>Vertebrata</taxon>
        <taxon>Chondrichthyes</taxon>
        <taxon>Elasmobranchii</taxon>
        <taxon>Galeomorphii</taxon>
        <taxon>Galeoidea</taxon>
        <taxon>Carcharhiniformes</taxon>
        <taxon>Scyliorhinidae</taxon>
        <taxon>Scyliorhinus</taxon>
    </lineage>
</organism>
<proteinExistence type="predicted"/>
<dbReference type="OrthoDB" id="9946564at2759"/>
<feature type="non-terminal residue" evidence="1">
    <location>
        <position position="1"/>
    </location>
</feature>
<evidence type="ECO:0000313" key="2">
    <source>
        <dbReference type="Proteomes" id="UP000288216"/>
    </source>
</evidence>
<gene>
    <name evidence="1" type="ORF">scyTo_0010480</name>
</gene>
<comment type="caution">
    <text evidence="1">The sequence shown here is derived from an EMBL/GenBank/DDBJ whole genome shotgun (WGS) entry which is preliminary data.</text>
</comment>
<dbReference type="STRING" id="75743.A0A401P758"/>
<dbReference type="AlphaFoldDB" id="A0A401P758"/>
<name>A0A401P758_SCYTO</name>
<sequence length="147" mass="17206">LSVDWQAEQKKAKADEVLKAKERKEEDDKKKSEQEYTIEEQVKRVKSIEAIESDFFVQQTFRSGRDAKKAQEPVEIKHESNVLSNRTTDIEIKQEIDYVPCAIKYQDDDLLAHPSLFMDKKVAEEKWFKRLITLRQEKLMGSPVSGF</sequence>
<accession>A0A401P758</accession>